<dbReference type="PANTHER" id="PTHR34582:SF7">
    <property type="entry name" value="UPF0702 TRANSMEMBRANE PROTEIN YDFS"/>
    <property type="match status" value="1"/>
</dbReference>
<protein>
    <submittedName>
        <fullName evidence="10">DUF421 domain-containing protein</fullName>
    </submittedName>
</protein>
<reference evidence="10 11" key="1">
    <citation type="submission" date="2019-10" db="EMBL/GenBank/DDBJ databases">
        <title>Description of Paenibacillus pedi sp. nov.</title>
        <authorList>
            <person name="Carlier A."/>
            <person name="Qi S."/>
        </authorList>
    </citation>
    <scope>NUCLEOTIDE SEQUENCE [LARGE SCALE GENOMIC DNA]</scope>
    <source>
        <strain evidence="10 11">LMG 31457</strain>
    </source>
</reference>
<evidence type="ECO:0000313" key="10">
    <source>
        <dbReference type="EMBL" id="NOV02260.1"/>
    </source>
</evidence>
<keyword evidence="4 7" id="KW-0812">Transmembrane</keyword>
<comment type="caution">
    <text evidence="10">The sequence shown here is derived from an EMBL/GenBank/DDBJ whole genome shotgun (WGS) entry which is preliminary data.</text>
</comment>
<keyword evidence="3" id="KW-1003">Cell membrane</keyword>
<dbReference type="InterPro" id="IPR007353">
    <property type="entry name" value="DUF421"/>
</dbReference>
<accession>A0ABX1ZQA7</accession>
<dbReference type="Pfam" id="PF20730">
    <property type="entry name" value="YetF_N"/>
    <property type="match status" value="1"/>
</dbReference>
<evidence type="ECO:0000259" key="8">
    <source>
        <dbReference type="Pfam" id="PF04239"/>
    </source>
</evidence>
<dbReference type="PANTHER" id="PTHR34582">
    <property type="entry name" value="UPF0702 TRANSMEMBRANE PROTEIN YCAP"/>
    <property type="match status" value="1"/>
</dbReference>
<organism evidence="10 11">
    <name type="scientific">Paenibacillus planticolens</name>
    <dbReference type="NCBI Taxonomy" id="2654976"/>
    <lineage>
        <taxon>Bacteria</taxon>
        <taxon>Bacillati</taxon>
        <taxon>Bacillota</taxon>
        <taxon>Bacilli</taxon>
        <taxon>Bacillales</taxon>
        <taxon>Paenibacillaceae</taxon>
        <taxon>Paenibacillus</taxon>
    </lineage>
</organism>
<evidence type="ECO:0000256" key="5">
    <source>
        <dbReference type="ARBA" id="ARBA00022989"/>
    </source>
</evidence>
<keyword evidence="5 7" id="KW-1133">Transmembrane helix</keyword>
<feature type="transmembrane region" description="Helical" evidence="7">
    <location>
        <begin position="65"/>
        <end position="84"/>
    </location>
</feature>
<gene>
    <name evidence="10" type="ORF">GC097_19825</name>
</gene>
<keyword evidence="11" id="KW-1185">Reference proteome</keyword>
<evidence type="ECO:0000256" key="6">
    <source>
        <dbReference type="ARBA" id="ARBA00023136"/>
    </source>
</evidence>
<evidence type="ECO:0000256" key="3">
    <source>
        <dbReference type="ARBA" id="ARBA00022475"/>
    </source>
</evidence>
<dbReference type="Proteomes" id="UP000618579">
    <property type="component" value="Unassembled WGS sequence"/>
</dbReference>
<evidence type="ECO:0000256" key="2">
    <source>
        <dbReference type="ARBA" id="ARBA00006448"/>
    </source>
</evidence>
<evidence type="ECO:0000256" key="7">
    <source>
        <dbReference type="SAM" id="Phobius"/>
    </source>
</evidence>
<feature type="transmembrane region" description="Helical" evidence="7">
    <location>
        <begin position="34"/>
        <end position="53"/>
    </location>
</feature>
<comment type="subcellular location">
    <subcellularLocation>
        <location evidence="1">Cell membrane</location>
        <topology evidence="1">Multi-pass membrane protein</topology>
    </subcellularLocation>
</comment>
<dbReference type="InterPro" id="IPR048454">
    <property type="entry name" value="YetF_N"/>
</dbReference>
<dbReference type="InterPro" id="IPR023090">
    <property type="entry name" value="UPF0702_alpha/beta_dom_sf"/>
</dbReference>
<evidence type="ECO:0000256" key="1">
    <source>
        <dbReference type="ARBA" id="ARBA00004651"/>
    </source>
</evidence>
<evidence type="ECO:0000313" key="11">
    <source>
        <dbReference type="Proteomes" id="UP000618579"/>
    </source>
</evidence>
<name>A0ABX1ZQA7_9BACL</name>
<feature type="domain" description="YetF-like N-terminal transmembrane" evidence="9">
    <location>
        <begin position="32"/>
        <end position="105"/>
    </location>
</feature>
<comment type="similarity">
    <text evidence="2">Belongs to the UPF0702 family.</text>
</comment>
<feature type="transmembrane region" description="Helical" evidence="7">
    <location>
        <begin position="90"/>
        <end position="108"/>
    </location>
</feature>
<dbReference type="Gene3D" id="3.30.240.20">
    <property type="entry name" value="bsu07140 like domains"/>
    <property type="match status" value="2"/>
</dbReference>
<evidence type="ECO:0000259" key="9">
    <source>
        <dbReference type="Pfam" id="PF20730"/>
    </source>
</evidence>
<evidence type="ECO:0000256" key="4">
    <source>
        <dbReference type="ARBA" id="ARBA00022692"/>
    </source>
</evidence>
<feature type="domain" description="YetF C-terminal" evidence="8">
    <location>
        <begin position="109"/>
        <end position="239"/>
    </location>
</feature>
<keyword evidence="6 7" id="KW-0472">Membrane</keyword>
<proteinExistence type="inferred from homology"/>
<sequence>MRFQIDSAPVYFFLRKEKDNKASLEGRLVDMLETSLRTIAAFVLIMIITRILGKHTIARMTYNDFVASITLGSIIGNLAFNTHLKTWPMITSSVIFGGIVYLISVISLKSRKIRKWFAGKPTVVIENGKIMEENLRKIQFTLDTLNQELREKDIFDIEEVQYAILELNGRLSILKKPEYRPLIQKDLQLTNETKIQFPVELIMDGKIMTTNLQQIGLSKEWLSKQLRQRGVTVDEVCYAIRGTHGKLFFDLYHDKIRHPIDQE</sequence>
<dbReference type="EMBL" id="WHNZ01000042">
    <property type="protein sequence ID" value="NOV02260.1"/>
    <property type="molecule type" value="Genomic_DNA"/>
</dbReference>
<dbReference type="Pfam" id="PF04239">
    <property type="entry name" value="DUF421"/>
    <property type="match status" value="1"/>
</dbReference>